<accession>A0A1I0TJD5</accession>
<evidence type="ECO:0000313" key="1">
    <source>
        <dbReference type="EMBL" id="SFA51874.1"/>
    </source>
</evidence>
<name>A0A1I0TJD5_9NOCA</name>
<evidence type="ECO:0000313" key="2">
    <source>
        <dbReference type="Proteomes" id="UP000182054"/>
    </source>
</evidence>
<dbReference type="Proteomes" id="UP000182054">
    <property type="component" value="Unassembled WGS sequence"/>
</dbReference>
<sequence length="37" mass="4325">MYAERLRRFSDSSLRMSAKKHVTEALPRVGELVQKYA</sequence>
<gene>
    <name evidence="1" type="ORF">SAMN05444374_10748</name>
</gene>
<protein>
    <submittedName>
        <fullName evidence="1">Uncharacterized protein</fullName>
    </submittedName>
</protein>
<dbReference type="AlphaFoldDB" id="A0A1I0TJD5"/>
<organism evidence="1 2">
    <name type="scientific">Rhodococcoides kroppenstedtii</name>
    <dbReference type="NCBI Taxonomy" id="293050"/>
    <lineage>
        <taxon>Bacteria</taxon>
        <taxon>Bacillati</taxon>
        <taxon>Actinomycetota</taxon>
        <taxon>Actinomycetes</taxon>
        <taxon>Mycobacteriales</taxon>
        <taxon>Nocardiaceae</taxon>
        <taxon>Rhodococcoides</taxon>
    </lineage>
</organism>
<proteinExistence type="predicted"/>
<reference evidence="1 2" key="1">
    <citation type="submission" date="2016-10" db="EMBL/GenBank/DDBJ databases">
        <authorList>
            <person name="de Groot N.N."/>
        </authorList>
    </citation>
    <scope>NUCLEOTIDE SEQUENCE [LARGE SCALE GENOMIC DNA]</scope>
    <source>
        <strain evidence="1 2">DSM 44908</strain>
    </source>
</reference>
<dbReference type="RefSeq" id="WP_371828905.1">
    <property type="nucleotide sequence ID" value="NZ_JACEFU010000003.1"/>
</dbReference>
<dbReference type="EMBL" id="FOJN01000007">
    <property type="protein sequence ID" value="SFA51874.1"/>
    <property type="molecule type" value="Genomic_DNA"/>
</dbReference>